<gene>
    <name evidence="3" type="ORF">C2R22_14815</name>
</gene>
<reference evidence="3 4" key="1">
    <citation type="submission" date="2018-01" db="EMBL/GenBank/DDBJ databases">
        <title>Complete genome sequence of Salinigranum rubrum GX10T, an extremely halophilic archaeon isolated from a marine solar saltern.</title>
        <authorList>
            <person name="Han S."/>
        </authorList>
    </citation>
    <scope>NUCLEOTIDE SEQUENCE [LARGE SCALE GENOMIC DNA]</scope>
    <source>
        <strain evidence="3 4">GX10</strain>
    </source>
</reference>
<keyword evidence="1" id="KW-1133">Transmembrane helix</keyword>
<dbReference type="EMBL" id="CP026309">
    <property type="protein sequence ID" value="AUV82759.1"/>
    <property type="molecule type" value="Genomic_DNA"/>
</dbReference>
<feature type="transmembrane region" description="Helical" evidence="1">
    <location>
        <begin position="140"/>
        <end position="158"/>
    </location>
</feature>
<dbReference type="AlphaFoldDB" id="A0A2I8VNS2"/>
<dbReference type="KEGG" id="srub:C2R22_14815"/>
<dbReference type="InterPro" id="IPR036388">
    <property type="entry name" value="WH-like_DNA-bd_sf"/>
</dbReference>
<evidence type="ECO:0000256" key="1">
    <source>
        <dbReference type="SAM" id="Phobius"/>
    </source>
</evidence>
<dbReference type="Proteomes" id="UP000236584">
    <property type="component" value="Chromosome"/>
</dbReference>
<dbReference type="InterPro" id="IPR055768">
    <property type="entry name" value="DUF7344"/>
</dbReference>
<name>A0A2I8VNS2_9EURY</name>
<keyword evidence="4" id="KW-1185">Reference proteome</keyword>
<dbReference type="Gene3D" id="1.10.10.10">
    <property type="entry name" value="Winged helix-like DNA-binding domain superfamily/Winged helix DNA-binding domain"/>
    <property type="match status" value="1"/>
</dbReference>
<protein>
    <submittedName>
        <fullName evidence="3">Transcriptional regulator</fullName>
    </submittedName>
</protein>
<feature type="domain" description="DUF7344" evidence="2">
    <location>
        <begin position="38"/>
        <end position="116"/>
    </location>
</feature>
<evidence type="ECO:0000259" key="2">
    <source>
        <dbReference type="Pfam" id="PF24035"/>
    </source>
</evidence>
<feature type="transmembrane region" description="Helical" evidence="1">
    <location>
        <begin position="164"/>
        <end position="181"/>
    </location>
</feature>
<keyword evidence="1" id="KW-0472">Membrane</keyword>
<accession>A0A2I8VNS2</accession>
<organism evidence="3 4">
    <name type="scientific">Salinigranum rubrum</name>
    <dbReference type="NCBI Taxonomy" id="755307"/>
    <lineage>
        <taxon>Archaea</taxon>
        <taxon>Methanobacteriati</taxon>
        <taxon>Methanobacteriota</taxon>
        <taxon>Stenosarchaea group</taxon>
        <taxon>Halobacteria</taxon>
        <taxon>Halobacteriales</taxon>
        <taxon>Haloferacaceae</taxon>
        <taxon>Salinigranum</taxon>
    </lineage>
</organism>
<proteinExistence type="predicted"/>
<sequence>MDRTCGHGYRIHERPMMSDTRYLDIEALCNGSVRDEVFTLLSNSRRRSVLYVLYRSDGDFDFSDLVSEVASCETGRPPDELDDEVTQSMYISLYQTHLPKLTEFGLVEYDDDERIISLTSRAREAVVSSEQLRSPRWNRYYAVLLVGGVLAGGSAWLLNGAATWRLVSIFVLTGLFGVVFAHTQSVRSFEDDGSYLSLDDLT</sequence>
<evidence type="ECO:0000313" key="3">
    <source>
        <dbReference type="EMBL" id="AUV82759.1"/>
    </source>
</evidence>
<evidence type="ECO:0000313" key="4">
    <source>
        <dbReference type="Proteomes" id="UP000236584"/>
    </source>
</evidence>
<keyword evidence="1" id="KW-0812">Transmembrane</keyword>
<dbReference type="Pfam" id="PF24035">
    <property type="entry name" value="DUF7344"/>
    <property type="match status" value="1"/>
</dbReference>